<keyword evidence="4 7" id="KW-0812">Transmembrane</keyword>
<feature type="transmembrane region" description="Helical" evidence="7">
    <location>
        <begin position="149"/>
        <end position="172"/>
    </location>
</feature>
<evidence type="ECO:0000256" key="3">
    <source>
        <dbReference type="ARBA" id="ARBA00022475"/>
    </source>
</evidence>
<keyword evidence="3" id="KW-1003">Cell membrane</keyword>
<gene>
    <name evidence="9" type="ORF">EDD33_3664</name>
</gene>
<evidence type="ECO:0000256" key="2">
    <source>
        <dbReference type="ARBA" id="ARBA00022448"/>
    </source>
</evidence>
<dbReference type="PROSITE" id="PS50850">
    <property type="entry name" value="MFS"/>
    <property type="match status" value="1"/>
</dbReference>
<keyword evidence="2" id="KW-0813">Transport</keyword>
<dbReference type="SUPFAM" id="SSF103473">
    <property type="entry name" value="MFS general substrate transporter"/>
    <property type="match status" value="1"/>
</dbReference>
<dbReference type="GO" id="GO:0022857">
    <property type="term" value="F:transmembrane transporter activity"/>
    <property type="evidence" value="ECO:0007669"/>
    <property type="project" value="InterPro"/>
</dbReference>
<protein>
    <submittedName>
        <fullName evidence="9">DHA2 family multidrug resistance protein-like MFS transporter</fullName>
    </submittedName>
</protein>
<feature type="transmembrane region" description="Helical" evidence="7">
    <location>
        <begin position="236"/>
        <end position="257"/>
    </location>
</feature>
<dbReference type="GO" id="GO:0005886">
    <property type="term" value="C:plasma membrane"/>
    <property type="evidence" value="ECO:0007669"/>
    <property type="project" value="UniProtKB-SubCell"/>
</dbReference>
<feature type="transmembrane region" description="Helical" evidence="7">
    <location>
        <begin position="309"/>
        <end position="332"/>
    </location>
</feature>
<feature type="transmembrane region" description="Helical" evidence="7">
    <location>
        <begin position="277"/>
        <end position="303"/>
    </location>
</feature>
<feature type="domain" description="Major facilitator superfamily (MFS) profile" evidence="8">
    <location>
        <begin position="25"/>
        <end position="493"/>
    </location>
</feature>
<proteinExistence type="predicted"/>
<dbReference type="CDD" id="cd17321">
    <property type="entry name" value="MFS_MMR_MDR_like"/>
    <property type="match status" value="1"/>
</dbReference>
<evidence type="ECO:0000256" key="6">
    <source>
        <dbReference type="ARBA" id="ARBA00023136"/>
    </source>
</evidence>
<dbReference type="PANTHER" id="PTHR42718:SF47">
    <property type="entry name" value="METHYL VIOLOGEN RESISTANCE PROTEIN SMVA"/>
    <property type="match status" value="1"/>
</dbReference>
<feature type="transmembrane region" description="Helical" evidence="7">
    <location>
        <begin position="344"/>
        <end position="362"/>
    </location>
</feature>
<comment type="subcellular location">
    <subcellularLocation>
        <location evidence="1">Cell membrane</location>
        <topology evidence="1">Multi-pass membrane protein</topology>
    </subcellularLocation>
</comment>
<evidence type="ECO:0000256" key="1">
    <source>
        <dbReference type="ARBA" id="ARBA00004651"/>
    </source>
</evidence>
<evidence type="ECO:0000256" key="7">
    <source>
        <dbReference type="SAM" id="Phobius"/>
    </source>
</evidence>
<evidence type="ECO:0000313" key="9">
    <source>
        <dbReference type="EMBL" id="ROR92765.1"/>
    </source>
</evidence>
<dbReference type="InterPro" id="IPR011701">
    <property type="entry name" value="MFS"/>
</dbReference>
<dbReference type="InterPro" id="IPR036259">
    <property type="entry name" value="MFS_trans_sf"/>
</dbReference>
<evidence type="ECO:0000256" key="5">
    <source>
        <dbReference type="ARBA" id="ARBA00022989"/>
    </source>
</evidence>
<feature type="transmembrane region" description="Helical" evidence="7">
    <location>
        <begin position="178"/>
        <end position="199"/>
    </location>
</feature>
<evidence type="ECO:0000256" key="4">
    <source>
        <dbReference type="ARBA" id="ARBA00022692"/>
    </source>
</evidence>
<reference evidence="9 10" key="1">
    <citation type="submission" date="2018-11" db="EMBL/GenBank/DDBJ databases">
        <title>Sequencing the genomes of 1000 actinobacteria strains.</title>
        <authorList>
            <person name="Klenk H.-P."/>
        </authorList>
    </citation>
    <scope>NUCLEOTIDE SEQUENCE [LARGE SCALE GENOMIC DNA]</scope>
    <source>
        <strain evidence="9 10">DSM 12652</strain>
    </source>
</reference>
<dbReference type="OrthoDB" id="9781469at2"/>
<dbReference type="Gene3D" id="1.20.1250.20">
    <property type="entry name" value="MFS general substrate transporter like domains"/>
    <property type="match status" value="1"/>
</dbReference>
<feature type="transmembrane region" description="Helical" evidence="7">
    <location>
        <begin position="67"/>
        <end position="84"/>
    </location>
</feature>
<dbReference type="AlphaFoldDB" id="A0A3N2CZ09"/>
<feature type="transmembrane region" description="Helical" evidence="7">
    <location>
        <begin position="211"/>
        <end position="230"/>
    </location>
</feature>
<dbReference type="Gene3D" id="1.20.1720.10">
    <property type="entry name" value="Multidrug resistance protein D"/>
    <property type="match status" value="1"/>
</dbReference>
<keyword evidence="10" id="KW-1185">Reference proteome</keyword>
<dbReference type="PRINTS" id="PR01036">
    <property type="entry name" value="TCRTETB"/>
</dbReference>
<name>A0A3N2CZ09_9ACTN</name>
<feature type="transmembrane region" description="Helical" evidence="7">
    <location>
        <begin position="23"/>
        <end position="47"/>
    </location>
</feature>
<evidence type="ECO:0000259" key="8">
    <source>
        <dbReference type="PROSITE" id="PS50850"/>
    </source>
</evidence>
<organism evidence="9 10">
    <name type="scientific">Nocardioides aurantiacus</name>
    <dbReference type="NCBI Taxonomy" id="86796"/>
    <lineage>
        <taxon>Bacteria</taxon>
        <taxon>Bacillati</taxon>
        <taxon>Actinomycetota</taxon>
        <taxon>Actinomycetes</taxon>
        <taxon>Propionibacteriales</taxon>
        <taxon>Nocardioidaceae</taxon>
        <taxon>Nocardioides</taxon>
    </lineage>
</organism>
<feature type="transmembrane region" description="Helical" evidence="7">
    <location>
        <begin position="115"/>
        <end position="137"/>
    </location>
</feature>
<comment type="caution">
    <text evidence="9">The sequence shown here is derived from an EMBL/GenBank/DDBJ whole genome shotgun (WGS) entry which is preliminary data.</text>
</comment>
<evidence type="ECO:0000313" key="10">
    <source>
        <dbReference type="Proteomes" id="UP000281738"/>
    </source>
</evidence>
<dbReference type="Pfam" id="PF07690">
    <property type="entry name" value="MFS_1"/>
    <property type="match status" value="1"/>
</dbReference>
<dbReference type="Proteomes" id="UP000281738">
    <property type="component" value="Unassembled WGS sequence"/>
</dbReference>
<keyword evidence="6 7" id="KW-0472">Membrane</keyword>
<feature type="transmembrane region" description="Helical" evidence="7">
    <location>
        <begin position="466"/>
        <end position="485"/>
    </location>
</feature>
<dbReference type="EMBL" id="RKHO01000001">
    <property type="protein sequence ID" value="ROR92765.1"/>
    <property type="molecule type" value="Genomic_DNA"/>
</dbReference>
<dbReference type="RefSeq" id="WP_123392431.1">
    <property type="nucleotide sequence ID" value="NZ_RKHO01000001.1"/>
</dbReference>
<dbReference type="InterPro" id="IPR020846">
    <property type="entry name" value="MFS_dom"/>
</dbReference>
<dbReference type="PANTHER" id="PTHR42718">
    <property type="entry name" value="MAJOR FACILITATOR SUPERFAMILY MULTIDRUG TRANSPORTER MFSC"/>
    <property type="match status" value="1"/>
</dbReference>
<keyword evidence="5 7" id="KW-1133">Transmembrane helix</keyword>
<feature type="transmembrane region" description="Helical" evidence="7">
    <location>
        <begin position="91"/>
        <end position="109"/>
    </location>
</feature>
<accession>A0A3N2CZ09</accession>
<sequence length="500" mass="50992">MTATPLSPSAPAAASTPGHPRRWAGLAVLAASLLVVVMDMTVLNVALPALAAETGASALQQLWIVDAYPLVLAGLLVPVTALADRIGRKRMLLTGFAIFAVASTVVLWVDTAGTVIALRVALGLGGAMIMPSTLSLIRTLFTDPQERAYALGLWAAMASLGAAVGPVVGGALLEVWSWHAAFLVNVPLMVVAIAAGLWLLPESRSSRPGRIDLPGVVLTVGGMVALVYGVKELGKVGLGPVSVGGVLLGALLLAVFVRRSLHQTDPMLAVSLFRLPLFRAGVVAALASSITMMALLFVGSQWLQLVQGWGPLLAGVALLPLAVSGLVASPLAPAIASRFGARRAVVLGLLLLAAGPLVLFLTPRPMPYLWVAVALTLVGLGTGALALASALIVGSAPQHQVGSAAAVEEICYELGAVLSISVLGGLTAALYRGGLPASASADARESLALALDTPVAAAAQAAYTDAFGWVGLAGALLMLVAAWLVHRLLPADLDLAELEH</sequence>
<feature type="transmembrane region" description="Helical" evidence="7">
    <location>
        <begin position="368"/>
        <end position="393"/>
    </location>
</feature>